<dbReference type="Gene3D" id="3.40.250.10">
    <property type="entry name" value="Rhodanese-like domain"/>
    <property type="match status" value="1"/>
</dbReference>
<evidence type="ECO:0000313" key="2">
    <source>
        <dbReference type="EMBL" id="HCO23682.1"/>
    </source>
</evidence>
<accession>A0A3D3R6I3</accession>
<dbReference type="PROSITE" id="PS50206">
    <property type="entry name" value="RHODANESE_3"/>
    <property type="match status" value="1"/>
</dbReference>
<dbReference type="PROSITE" id="PS00380">
    <property type="entry name" value="RHODANESE_1"/>
    <property type="match status" value="1"/>
</dbReference>
<proteinExistence type="predicted"/>
<dbReference type="AlphaFoldDB" id="A0A3D3R6I3"/>
<protein>
    <submittedName>
        <fullName evidence="2">Sulfurtransferase</fullName>
    </submittedName>
</protein>
<dbReference type="InterPro" id="IPR036873">
    <property type="entry name" value="Rhodanese-like_dom_sf"/>
</dbReference>
<dbReference type="CDD" id="cd00158">
    <property type="entry name" value="RHOD"/>
    <property type="match status" value="1"/>
</dbReference>
<dbReference type="Proteomes" id="UP000263642">
    <property type="component" value="Unassembled WGS sequence"/>
</dbReference>
<keyword evidence="2" id="KW-0808">Transferase</keyword>
<gene>
    <name evidence="2" type="ORF">DIT97_11725</name>
</gene>
<evidence type="ECO:0000313" key="3">
    <source>
        <dbReference type="Proteomes" id="UP000263642"/>
    </source>
</evidence>
<dbReference type="SUPFAM" id="SSF52821">
    <property type="entry name" value="Rhodanese/Cell cycle control phosphatase"/>
    <property type="match status" value="1"/>
</dbReference>
<evidence type="ECO:0000259" key="1">
    <source>
        <dbReference type="PROSITE" id="PS50206"/>
    </source>
</evidence>
<dbReference type="InterPro" id="IPR001307">
    <property type="entry name" value="Thiosulphate_STrfase_CS"/>
</dbReference>
<organism evidence="2 3">
    <name type="scientific">Gimesia maris</name>
    <dbReference type="NCBI Taxonomy" id="122"/>
    <lineage>
        <taxon>Bacteria</taxon>
        <taxon>Pseudomonadati</taxon>
        <taxon>Planctomycetota</taxon>
        <taxon>Planctomycetia</taxon>
        <taxon>Planctomycetales</taxon>
        <taxon>Planctomycetaceae</taxon>
        <taxon>Gimesia</taxon>
    </lineage>
</organism>
<reference evidence="2 3" key="1">
    <citation type="journal article" date="2018" name="Nat. Biotechnol.">
        <title>A standardized bacterial taxonomy based on genome phylogeny substantially revises the tree of life.</title>
        <authorList>
            <person name="Parks D.H."/>
            <person name="Chuvochina M."/>
            <person name="Waite D.W."/>
            <person name="Rinke C."/>
            <person name="Skarshewski A."/>
            <person name="Chaumeil P.A."/>
            <person name="Hugenholtz P."/>
        </authorList>
    </citation>
    <scope>NUCLEOTIDE SEQUENCE [LARGE SCALE GENOMIC DNA]</scope>
    <source>
        <strain evidence="2">UBA9375</strain>
    </source>
</reference>
<dbReference type="EMBL" id="DQAY01000068">
    <property type="protein sequence ID" value="HCO23682.1"/>
    <property type="molecule type" value="Genomic_DNA"/>
</dbReference>
<dbReference type="SMART" id="SM00450">
    <property type="entry name" value="RHOD"/>
    <property type="match status" value="1"/>
</dbReference>
<name>A0A3D3R6I3_9PLAN</name>
<dbReference type="Pfam" id="PF00581">
    <property type="entry name" value="Rhodanese"/>
    <property type="match status" value="1"/>
</dbReference>
<feature type="domain" description="Rhodanese" evidence="1">
    <location>
        <begin position="15"/>
        <end position="108"/>
    </location>
</feature>
<dbReference type="InterPro" id="IPR001763">
    <property type="entry name" value="Rhodanese-like_dom"/>
</dbReference>
<sequence length="131" mass="14948">MVTISRNELRELLETCSNLTLVEVLPAVSFLEYHLPGAINVPLSDCFNERVLILVPERSQTIVVYSLNFECRQSELATQCLLELGYQSVFDYEPGKIDWRAAKLPIEFGPSILEYYSQPDTFESVNDNPRS</sequence>
<dbReference type="GO" id="GO:0004792">
    <property type="term" value="F:thiosulfate-cyanide sulfurtransferase activity"/>
    <property type="evidence" value="ECO:0007669"/>
    <property type="project" value="InterPro"/>
</dbReference>
<comment type="caution">
    <text evidence="2">The sequence shown here is derived from an EMBL/GenBank/DDBJ whole genome shotgun (WGS) entry which is preliminary data.</text>
</comment>